<dbReference type="SMART" id="SM00869">
    <property type="entry name" value="Autotransporter"/>
    <property type="match status" value="1"/>
</dbReference>
<dbReference type="Pfam" id="PF13018">
    <property type="entry name" value="ESPR"/>
    <property type="match status" value="1"/>
</dbReference>
<dbReference type="PANTHER" id="PTHR12338">
    <property type="entry name" value="AUTOTRANSPORTER"/>
    <property type="match status" value="1"/>
</dbReference>
<feature type="region of interest" description="Disordered" evidence="2">
    <location>
        <begin position="1969"/>
        <end position="2001"/>
    </location>
</feature>
<dbReference type="CDD" id="cd01344">
    <property type="entry name" value="PL2_Passenger_AT"/>
    <property type="match status" value="1"/>
</dbReference>
<dbReference type="InterPro" id="IPR050909">
    <property type="entry name" value="Bact_Autotransporter_VF"/>
</dbReference>
<dbReference type="PANTHER" id="PTHR12338:SF5">
    <property type="entry name" value="ANTIGEN 43-RELATED"/>
    <property type="match status" value="1"/>
</dbReference>
<evidence type="ECO:0000313" key="5">
    <source>
        <dbReference type="Proteomes" id="UP000344450"/>
    </source>
</evidence>
<dbReference type="SUPFAM" id="SSF103515">
    <property type="entry name" value="Autotransporter"/>
    <property type="match status" value="1"/>
</dbReference>
<dbReference type="InterPro" id="IPR043990">
    <property type="entry name" value="AC_1"/>
</dbReference>
<dbReference type="InterPro" id="IPR036709">
    <property type="entry name" value="Autotransporte_beta_dom_sf"/>
</dbReference>
<dbReference type="Proteomes" id="UP000344450">
    <property type="component" value="Chromosome"/>
</dbReference>
<feature type="compositionally biased region" description="Acidic residues" evidence="2">
    <location>
        <begin position="1980"/>
        <end position="1990"/>
    </location>
</feature>
<dbReference type="SUPFAM" id="SSF51126">
    <property type="entry name" value="Pectin lyase-like"/>
    <property type="match status" value="1"/>
</dbReference>
<dbReference type="NCBIfam" id="TIGR01414">
    <property type="entry name" value="autotrans_barl"/>
    <property type="match status" value="1"/>
</dbReference>
<dbReference type="InterPro" id="IPR006315">
    <property type="entry name" value="OM_autotransptr_brl_dom"/>
</dbReference>
<evidence type="ECO:0000313" key="4">
    <source>
        <dbReference type="EMBL" id="QGH32134.1"/>
    </source>
</evidence>
<reference evidence="4 5" key="1">
    <citation type="submission" date="2019-10" db="EMBL/GenBank/DDBJ databases">
        <title>Complete genome sequencing of drug resistant plasmids in Kluyvera intermedia.</title>
        <authorList>
            <person name="Ke C."/>
            <person name="Jian S."/>
        </authorList>
    </citation>
    <scope>NUCLEOTIDE SEQUENCE [LARGE SCALE GENOMIC DNA]</scope>
    <source>
        <strain evidence="4 5">N2-1</strain>
    </source>
</reference>
<gene>
    <name evidence="4" type="ORF">GHC21_00615</name>
</gene>
<dbReference type="Gene3D" id="2.40.128.130">
    <property type="entry name" value="Autotransporter beta-domain"/>
    <property type="match status" value="1"/>
</dbReference>
<proteinExistence type="predicted"/>
<keyword evidence="5" id="KW-1185">Reference proteome</keyword>
<dbReference type="Gene3D" id="2.160.20.20">
    <property type="match status" value="1"/>
</dbReference>
<dbReference type="EMBL" id="CP045845">
    <property type="protein sequence ID" value="QGH32134.1"/>
    <property type="molecule type" value="Genomic_DNA"/>
</dbReference>
<dbReference type="Pfam" id="PF03797">
    <property type="entry name" value="Autotransporter"/>
    <property type="match status" value="1"/>
</dbReference>
<dbReference type="InterPro" id="IPR012332">
    <property type="entry name" value="Autotransporter_pectin_lyase_C"/>
</dbReference>
<evidence type="ECO:0000256" key="2">
    <source>
        <dbReference type="SAM" id="MobiDB-lite"/>
    </source>
</evidence>
<feature type="domain" description="Autotransporter" evidence="3">
    <location>
        <begin position="2035"/>
        <end position="2323"/>
    </location>
</feature>
<evidence type="ECO:0000259" key="3">
    <source>
        <dbReference type="PROSITE" id="PS51208"/>
    </source>
</evidence>
<dbReference type="InterPro" id="IPR005546">
    <property type="entry name" value="Autotransporte_beta"/>
</dbReference>
<dbReference type="InterPro" id="IPR011050">
    <property type="entry name" value="Pectin_lyase_fold/virulence"/>
</dbReference>
<dbReference type="PROSITE" id="PS51208">
    <property type="entry name" value="AUTOTRANSPORTER"/>
    <property type="match status" value="1"/>
</dbReference>
<accession>A0ABX6DWH3</accession>
<keyword evidence="1" id="KW-0843">Virulence</keyword>
<organism evidence="4 5">
    <name type="scientific">Kluyvera intermedia</name>
    <name type="common">Enterobacter intermedius</name>
    <dbReference type="NCBI Taxonomy" id="61648"/>
    <lineage>
        <taxon>Bacteria</taxon>
        <taxon>Pseudomonadati</taxon>
        <taxon>Pseudomonadota</taxon>
        <taxon>Gammaproteobacteria</taxon>
        <taxon>Enterobacterales</taxon>
        <taxon>Enterobacteriaceae</taxon>
        <taxon>Kluyvera</taxon>
    </lineage>
</organism>
<protein>
    <submittedName>
        <fullName evidence="4">Autotransporter outer membrane beta-barrel domain-containing protein</fullName>
    </submittedName>
</protein>
<name>A0ABX6DWH3_KLUIN</name>
<dbReference type="InterPro" id="IPR024973">
    <property type="entry name" value="ESPR"/>
</dbReference>
<evidence type="ECO:0000256" key="1">
    <source>
        <dbReference type="ARBA" id="ARBA00023026"/>
    </source>
</evidence>
<sequence length="2324" mass="242466">MNKIFKVIWNPRTSTHMAVSEFAKGACLTSVNVKKTKEISKTWFTLTIISVAITLSYGKNAHALNVYNFAPNDAYEEIISGSSDLTGRFSNIQKGLEGNTWMTLGEARDANLLTANSAKLIDHDFFHIGSQTKSINYIDPITGNTVTMKVFDNNDMKAEAGKDFRVNVSLAVGKDGQYVDRNFYKIGSGASLSVKVGDQDSGWVRKDENQFDVIMKSSKFDQNLSSAYHVTDGGILNYGSKTVVQLGNNDNNIKDPTNALAWMTPADFVGKFDSIIGKQNINSIDDFKAYNEALIKELQSGKIKLTEEQYASELKKAWNSATQGIFADNSNIADDDAIRAFVNKNTVSYIHGVGTNSHVVIDNNANIQLVDSDATVVNLEGGAKLTNNGTIGTAGNTYKGAYVIAARDTSTVDNYGVIDAGTNLDMADFFTSGQAGVAKGYHTAIMADGDSIINNKTDGIINLAARGDYRGNTAVVMTGNATLNNEGAINIAASNEASSIIGQGANIGIDAKAHTTVNNSGTIYIGRSAQRAPGDANNDIDIKQHSIGVQLYGNGTYNGYNTSEIIIGSKVQNATAIEVSGKDATLRHAGIIDINGEVTGDSVSSNIGIVARDGTRSNKITHDGEINLNGNNSTAIKVLANSQITSSGKININAGLDPVTKYANYGIYAQGENALAILSGAVNLNGDGAIGVHARDQGKIDVTQNGTVNFGSGENQTGYYIFGAGSSIQNASANQNASTKNATLYRVDGGANFAGSPDSSVQLNASGNGATIIRTTGENSHFESGKLALNITGEAATGIRIEGGATGEITSEAVIELAGKETTAGVVDGNYYNLDGSINKLQKGNSVLTSSAVLDAKNAANGVFGYIARNDGKLIHKGTINFTAPNSTGILVEGGILENHSDVKVNGVAVNIQGANSSVTNSGVVEAIDSVAAYLVGNNATLALNGNGQTKAGGTAHGILLDTGAKGLTVDGATILMDAQGSGNGIENKAGIGGIQLKDTTITIGNGVGVHTGASLAQTNSGTININGSGTGILFENVTNGFDTDQTLDMSYSKDLVINVNAAQGYGIITKASTDLKTGVSVNVIDQNGNSALVVKGTTKNVEQSGKLTSSSNKSVVDLNNGKLESFINKGIIQARNANHTALAMTSGRGITFTNTSGAKIVGQVNLLKGNNTVILESGSASTDITSGDGQDKFILNNITENDSGSLFTSLNGGDGDDLLRIDNSSITVSRVDAISGMENVELANNSTFTLDNIALGLGDDLLDSVGTGYNVDGSSKLNIKNTANVTFKSHLAGTGEVTVDTDNNRFNFDTNNAADKFAGTLTLTNSQFELNGLNTQALSHATLNAGSGSIIHVGGNQQDIGGLAFNGVTVQFDGVTPGNPTATGTIHSGTMDLTGRGTVQVDSGTVSNDRPQADTQRSILEQDDAQALIKLAVSDAPVVGGAGNLVLKDKDGNVISDSITADIAQNGTVVAKGTYDYRLTGGDNSDGLYVSYGLTQVDLLGKGAHALILDANGKSGNAADLSVKVTGSGDLAFDSQKGQTTTLSNMDNDYSGITDVRSGNLAMLNDNVLGNTLELKLAGDTGFDMRGHSQTLGKLTAEKDSLTNLNGGHLTLMDGGESAGKLTGQGNLTVAGGTLNISGENSGLKATTTIAEGATTILNSTLGLGTGDVIAAGLLNLSKATGVLYNSISDAGKVALQGSDVVLAGNNSQFAGVFDIDSDSSLMVSSGQHLGTSSIHNAGKFELNTNESWSLKNSVTGDGSVVKNGSGNVTLSDSASWTGATDINTGGLTLGTSGNAFTLASNQVNIGKEGQLSGFGGVAGNIDNLGKLLVGDDIKTASRTPSSSVNFTVQGNLNNSGDIWTGSKGATAGNQLIVNGNYQGNSGHIHLNTVLDDDKSVSDKLIVKGDTSGTTSVSVTNAGGSGAQTINGIEVIHVEGLSQGEFTQDGRIVAGAYDYSLGRGQGSNNANWYLTSHKTNPDTDQESEQESGQDLEPVPDVRPEAGSYTANLAAANTLFVSRLYDRLGETRYVDALKGETKVTSMWMRQIGGHNAWQDSSGQLDTQSNRYMMQIGGDIARWSGDGLDRWHLGVMAGYGHEKSNTRSSSTGYRSNGSVNGYSAGVYATWYANDETHQGAYLDTWAQYSWFNNSVKGQDIQSESYKSKGFTGSLELGYTHKLGEFAGYKDSKNEWFIQPQAQAIWMGVKADDHLESNGTRISGEGDGNIQTRLGVRTSLKGHSAVDEGQAREFQPFVEVNWIHNTRDFGTKMDGISIQQQGARNLGEIKTGVEGQINPQINIWGNVGVQMGDKGYNDTSAMVGFKYNFK</sequence>
<dbReference type="Pfam" id="PF18883">
    <property type="entry name" value="AC_1"/>
    <property type="match status" value="1"/>
</dbReference>